<name>A0A8H7VE30_9FUNG</name>
<feature type="domain" description="HTH myb-type" evidence="6">
    <location>
        <begin position="139"/>
        <end position="193"/>
    </location>
</feature>
<dbReference type="InterPro" id="IPR009057">
    <property type="entry name" value="Homeodomain-like_sf"/>
</dbReference>
<evidence type="ECO:0000259" key="6">
    <source>
        <dbReference type="PROSITE" id="PS51294"/>
    </source>
</evidence>
<evidence type="ECO:0000256" key="3">
    <source>
        <dbReference type="ARBA" id="ARBA00023163"/>
    </source>
</evidence>
<gene>
    <name evidence="7" type="ORF">INT47_011262</name>
</gene>
<dbReference type="OrthoDB" id="2285641at2759"/>
<dbReference type="PROSITE" id="PS51294">
    <property type="entry name" value="HTH_MYB"/>
    <property type="match status" value="3"/>
</dbReference>
<dbReference type="GO" id="GO:0042795">
    <property type="term" value="P:snRNA transcription by RNA polymerase II"/>
    <property type="evidence" value="ECO:0007669"/>
    <property type="project" value="TreeGrafter"/>
</dbReference>
<feature type="domain" description="Myb-like" evidence="5">
    <location>
        <begin position="139"/>
        <end position="189"/>
    </location>
</feature>
<dbReference type="AlphaFoldDB" id="A0A8H7VE30"/>
<evidence type="ECO:0000256" key="4">
    <source>
        <dbReference type="ARBA" id="ARBA00023242"/>
    </source>
</evidence>
<sequence length="300" mass="35020">MACKTYSSIFKSLFIQHRSFSATKTPAKVWTSEESRKLLDLVEIHGTNWVTIQQHFLDRNRKSLGGRYRSLMSKSADELKNMVDTGPQSRVYESWTKGEDAKLLALVEEHGMQWTKISQHFDNRTVSTVSQRYNRLTVGSKIKRGTWTPDENTQLQSLRQLYGEDYKHIASVMQSRTADQCRVRVKYLLSSPVSVGSLKKNQLENLREAVKIYGTEDFRLLIKKANLPATLNHEELRRYYWRELDPAIDTSEWTKEQVVSMVNIYNELDGCMELVQMRIPVKRSLKDMWTHYHAHVLNND</sequence>
<organism evidence="7 8">
    <name type="scientific">Mucor saturninus</name>
    <dbReference type="NCBI Taxonomy" id="64648"/>
    <lineage>
        <taxon>Eukaryota</taxon>
        <taxon>Fungi</taxon>
        <taxon>Fungi incertae sedis</taxon>
        <taxon>Mucoromycota</taxon>
        <taxon>Mucoromycotina</taxon>
        <taxon>Mucoromycetes</taxon>
        <taxon>Mucorales</taxon>
        <taxon>Mucorineae</taxon>
        <taxon>Mucoraceae</taxon>
        <taxon>Mucor</taxon>
    </lineage>
</organism>
<feature type="domain" description="HTH myb-type" evidence="6">
    <location>
        <begin position="30"/>
        <end position="76"/>
    </location>
</feature>
<keyword evidence="4" id="KW-0539">Nucleus</keyword>
<comment type="caution">
    <text evidence="7">The sequence shown here is derived from an EMBL/GenBank/DDBJ whole genome shotgun (WGS) entry which is preliminary data.</text>
</comment>
<dbReference type="InterPro" id="IPR051575">
    <property type="entry name" value="Myb-like_DNA-bd"/>
</dbReference>
<feature type="domain" description="HTH myb-type" evidence="6">
    <location>
        <begin position="94"/>
        <end position="125"/>
    </location>
</feature>
<proteinExistence type="predicted"/>
<keyword evidence="2" id="KW-0238">DNA-binding</keyword>
<keyword evidence="1" id="KW-0805">Transcription regulation</keyword>
<dbReference type="GO" id="GO:0042796">
    <property type="term" value="P:snRNA transcription by RNA polymerase III"/>
    <property type="evidence" value="ECO:0007669"/>
    <property type="project" value="TreeGrafter"/>
</dbReference>
<dbReference type="Pfam" id="PF13921">
    <property type="entry name" value="Myb_DNA-bind_6"/>
    <property type="match status" value="2"/>
</dbReference>
<dbReference type="InterPro" id="IPR017930">
    <property type="entry name" value="Myb_dom"/>
</dbReference>
<dbReference type="GO" id="GO:0000978">
    <property type="term" value="F:RNA polymerase II cis-regulatory region sequence-specific DNA binding"/>
    <property type="evidence" value="ECO:0007669"/>
    <property type="project" value="TreeGrafter"/>
</dbReference>
<feature type="domain" description="Myb-like" evidence="5">
    <location>
        <begin position="30"/>
        <end position="72"/>
    </location>
</feature>
<dbReference type="PANTHER" id="PTHR46621">
    <property type="entry name" value="SNRNA-ACTIVATING PROTEIN COMPLEX SUBUNIT 4"/>
    <property type="match status" value="1"/>
</dbReference>
<dbReference type="CDD" id="cd00167">
    <property type="entry name" value="SANT"/>
    <property type="match status" value="3"/>
</dbReference>
<feature type="domain" description="Myb-like" evidence="5">
    <location>
        <begin position="94"/>
        <end position="137"/>
    </location>
</feature>
<dbReference type="InterPro" id="IPR001005">
    <property type="entry name" value="SANT/Myb"/>
</dbReference>
<evidence type="ECO:0000313" key="7">
    <source>
        <dbReference type="EMBL" id="KAG2213113.1"/>
    </source>
</evidence>
<dbReference type="Gene3D" id="1.10.10.60">
    <property type="entry name" value="Homeodomain-like"/>
    <property type="match status" value="3"/>
</dbReference>
<accession>A0A8H7VE30</accession>
<dbReference type="GO" id="GO:0019185">
    <property type="term" value="C:snRNA-activating protein complex"/>
    <property type="evidence" value="ECO:0007669"/>
    <property type="project" value="TreeGrafter"/>
</dbReference>
<protein>
    <submittedName>
        <fullName evidence="7">Uncharacterized protein</fullName>
    </submittedName>
</protein>
<dbReference type="Proteomes" id="UP000603453">
    <property type="component" value="Unassembled WGS sequence"/>
</dbReference>
<evidence type="ECO:0000256" key="1">
    <source>
        <dbReference type="ARBA" id="ARBA00023015"/>
    </source>
</evidence>
<evidence type="ECO:0000256" key="2">
    <source>
        <dbReference type="ARBA" id="ARBA00023125"/>
    </source>
</evidence>
<keyword evidence="8" id="KW-1185">Reference proteome</keyword>
<keyword evidence="3" id="KW-0804">Transcription</keyword>
<dbReference type="PROSITE" id="PS50090">
    <property type="entry name" value="MYB_LIKE"/>
    <property type="match status" value="3"/>
</dbReference>
<dbReference type="SMART" id="SM00717">
    <property type="entry name" value="SANT"/>
    <property type="match status" value="4"/>
</dbReference>
<reference evidence="7" key="1">
    <citation type="submission" date="2020-12" db="EMBL/GenBank/DDBJ databases">
        <title>Metabolic potential, ecology and presence of endohyphal bacteria is reflected in genomic diversity of Mucoromycotina.</title>
        <authorList>
            <person name="Muszewska A."/>
            <person name="Okrasinska A."/>
            <person name="Steczkiewicz K."/>
            <person name="Drgas O."/>
            <person name="Orlowska M."/>
            <person name="Perlinska-Lenart U."/>
            <person name="Aleksandrzak-Piekarczyk T."/>
            <person name="Szatraj K."/>
            <person name="Zielenkiewicz U."/>
            <person name="Pilsyk S."/>
            <person name="Malc E."/>
            <person name="Mieczkowski P."/>
            <person name="Kruszewska J.S."/>
            <person name="Biernat P."/>
            <person name="Pawlowska J."/>
        </authorList>
    </citation>
    <scope>NUCLEOTIDE SEQUENCE</scope>
    <source>
        <strain evidence="7">WA0000017839</strain>
    </source>
</reference>
<dbReference type="PANTHER" id="PTHR46621:SF1">
    <property type="entry name" value="SNRNA-ACTIVATING PROTEIN COMPLEX SUBUNIT 4"/>
    <property type="match status" value="1"/>
</dbReference>
<evidence type="ECO:0000313" key="8">
    <source>
        <dbReference type="Proteomes" id="UP000603453"/>
    </source>
</evidence>
<evidence type="ECO:0000259" key="5">
    <source>
        <dbReference type="PROSITE" id="PS50090"/>
    </source>
</evidence>
<dbReference type="GO" id="GO:0001006">
    <property type="term" value="F:RNA polymerase III type 3 promoter sequence-specific DNA binding"/>
    <property type="evidence" value="ECO:0007669"/>
    <property type="project" value="TreeGrafter"/>
</dbReference>
<dbReference type="EMBL" id="JAEPRD010000004">
    <property type="protein sequence ID" value="KAG2213113.1"/>
    <property type="molecule type" value="Genomic_DNA"/>
</dbReference>
<dbReference type="SUPFAM" id="SSF46689">
    <property type="entry name" value="Homeodomain-like"/>
    <property type="match status" value="2"/>
</dbReference>